<name>A0A2K0W3H1_GIBNY</name>
<dbReference type="AlphaFoldDB" id="A0A2K0W3H1"/>
<organism evidence="1 2">
    <name type="scientific">Gibberella nygamai</name>
    <name type="common">Bean root rot disease fungus</name>
    <name type="synonym">Fusarium nygamai</name>
    <dbReference type="NCBI Taxonomy" id="42673"/>
    <lineage>
        <taxon>Eukaryota</taxon>
        <taxon>Fungi</taxon>
        <taxon>Dikarya</taxon>
        <taxon>Ascomycota</taxon>
        <taxon>Pezizomycotina</taxon>
        <taxon>Sordariomycetes</taxon>
        <taxon>Hypocreomycetidae</taxon>
        <taxon>Hypocreales</taxon>
        <taxon>Nectriaceae</taxon>
        <taxon>Fusarium</taxon>
        <taxon>Fusarium fujikuroi species complex</taxon>
    </lineage>
</organism>
<gene>
    <name evidence="1" type="ORF">FNYG_09841</name>
</gene>
<dbReference type="EMBL" id="MTQA01000136">
    <property type="protein sequence ID" value="PNP76825.1"/>
    <property type="molecule type" value="Genomic_DNA"/>
</dbReference>
<dbReference type="Proteomes" id="UP000236664">
    <property type="component" value="Unassembled WGS sequence"/>
</dbReference>
<evidence type="ECO:0000313" key="2">
    <source>
        <dbReference type="Proteomes" id="UP000236664"/>
    </source>
</evidence>
<keyword evidence="2" id="KW-1185">Reference proteome</keyword>
<proteinExistence type="predicted"/>
<comment type="caution">
    <text evidence="1">The sequence shown here is derived from an EMBL/GenBank/DDBJ whole genome shotgun (WGS) entry which is preliminary data.</text>
</comment>
<evidence type="ECO:0000313" key="1">
    <source>
        <dbReference type="EMBL" id="PNP76825.1"/>
    </source>
</evidence>
<sequence>MWLQEDTRLLDDFASQVEAGTCDFVTGYLEARCFLWNLWEVLQLEDKILSSCAKLLDRWTCPDDFTRRETPLADKLFSLPHIALLVPWRLTFDLAEDIVKWFGERRPAYLPTAVQQLIMRSGKSRSIITSTASYRLMLQPTELRMSGLY</sequence>
<accession>A0A2K0W3H1</accession>
<dbReference type="OrthoDB" id="5103109at2759"/>
<protein>
    <submittedName>
        <fullName evidence="1">Uncharacterized protein</fullName>
    </submittedName>
</protein>
<reference evidence="1 2" key="1">
    <citation type="submission" date="2017-06" db="EMBL/GenBank/DDBJ databases">
        <title>Genome of Fusarium nygamai isolate CS10214.</title>
        <authorList>
            <person name="Gardiner D.M."/>
            <person name="Obanor F."/>
            <person name="Kazan K."/>
        </authorList>
    </citation>
    <scope>NUCLEOTIDE SEQUENCE [LARGE SCALE GENOMIC DNA]</scope>
    <source>
        <strain evidence="1 2">CS10214</strain>
    </source>
</reference>